<accession>A0A965LL78</accession>
<feature type="signal peptide" evidence="1">
    <location>
        <begin position="1"/>
        <end position="16"/>
    </location>
</feature>
<evidence type="ECO:0000313" key="2">
    <source>
        <dbReference type="EMBL" id="NBR93941.1"/>
    </source>
</evidence>
<keyword evidence="1" id="KW-0732">Signal</keyword>
<dbReference type="EMBL" id="RFXN01000038">
    <property type="protein sequence ID" value="NBR93941.1"/>
    <property type="molecule type" value="Genomic_DNA"/>
</dbReference>
<sequence length="122" mass="13454">MSWRYLILAISALALALCGCSTLQISSADTSTTEFGPTGSLSESVGQTRESYLIPPEIPTSLLTYIFKRDLEDVKTGEILAISVSDQSEKMWALKILRESPPDGISERVHRYVTAGTSWREL</sequence>
<feature type="chain" id="PRO_5037799754" description="Outer membrane protein assembly factor BamC" evidence="1">
    <location>
        <begin position="17"/>
        <end position="122"/>
    </location>
</feature>
<name>A0A965LL78_9PROT</name>
<gene>
    <name evidence="2" type="ORF">EBT44_03765</name>
</gene>
<evidence type="ECO:0000313" key="3">
    <source>
        <dbReference type="Proteomes" id="UP000740727"/>
    </source>
</evidence>
<proteinExistence type="predicted"/>
<evidence type="ECO:0000256" key="1">
    <source>
        <dbReference type="SAM" id="SignalP"/>
    </source>
</evidence>
<dbReference type="AlphaFoldDB" id="A0A965LL78"/>
<comment type="caution">
    <text evidence="2">The sequence shown here is derived from an EMBL/GenBank/DDBJ whole genome shotgun (WGS) entry which is preliminary data.</text>
</comment>
<dbReference type="Proteomes" id="UP000740727">
    <property type="component" value="Unassembled WGS sequence"/>
</dbReference>
<dbReference type="PROSITE" id="PS51257">
    <property type="entry name" value="PROKAR_LIPOPROTEIN"/>
    <property type="match status" value="1"/>
</dbReference>
<organism evidence="2 3">
    <name type="scientific">Candidatus Fonsibacter lacus</name>
    <dbReference type="NCBI Taxonomy" id="2576439"/>
    <lineage>
        <taxon>Bacteria</taxon>
        <taxon>Pseudomonadati</taxon>
        <taxon>Pseudomonadota</taxon>
        <taxon>Alphaproteobacteria</taxon>
        <taxon>Candidatus Pelagibacterales</taxon>
        <taxon>Candidatus Pelagibacterales incertae sedis</taxon>
        <taxon>Candidatus Fonsibacter</taxon>
    </lineage>
</organism>
<evidence type="ECO:0008006" key="4">
    <source>
        <dbReference type="Google" id="ProtNLM"/>
    </source>
</evidence>
<reference evidence="2" key="1">
    <citation type="submission" date="2018-10" db="EMBL/GenBank/DDBJ databases">
        <title>Iterative Subtractive Binning of Freshwater Chronoseries Metagenomes Recovers Nearly Complete Genomes from over Four Hundred Novel Species.</title>
        <authorList>
            <person name="Rodriguez-R L.M."/>
            <person name="Tsementzi D."/>
            <person name="Luo C."/>
            <person name="Konstantinidis K.T."/>
        </authorList>
    </citation>
    <scope>NUCLEOTIDE SEQUENCE</scope>
    <source>
        <strain evidence="2">WB5_2A_028</strain>
    </source>
</reference>
<protein>
    <recommendedName>
        <fullName evidence="4">Outer membrane protein assembly factor BamC</fullName>
    </recommendedName>
</protein>